<reference evidence="2 3" key="1">
    <citation type="submission" date="2019-02" db="EMBL/GenBank/DDBJ databases">
        <title>Deep-cultivation of Planctomycetes and their phenomic and genomic characterization uncovers novel biology.</title>
        <authorList>
            <person name="Wiegand S."/>
            <person name="Jogler M."/>
            <person name="Boedeker C."/>
            <person name="Pinto D."/>
            <person name="Vollmers J."/>
            <person name="Rivas-Marin E."/>
            <person name="Kohn T."/>
            <person name="Peeters S.H."/>
            <person name="Heuer A."/>
            <person name="Rast P."/>
            <person name="Oberbeckmann S."/>
            <person name="Bunk B."/>
            <person name="Jeske O."/>
            <person name="Meyerdierks A."/>
            <person name="Storesund J.E."/>
            <person name="Kallscheuer N."/>
            <person name="Luecker S."/>
            <person name="Lage O.M."/>
            <person name="Pohl T."/>
            <person name="Merkel B.J."/>
            <person name="Hornburger P."/>
            <person name="Mueller R.-W."/>
            <person name="Bruemmer F."/>
            <person name="Labrenz M."/>
            <person name="Spormann A.M."/>
            <person name="Op den Camp H."/>
            <person name="Overmann J."/>
            <person name="Amann R."/>
            <person name="Jetten M.S.M."/>
            <person name="Mascher T."/>
            <person name="Medema M.H."/>
            <person name="Devos D.P."/>
            <person name="Kaster A.-K."/>
            <person name="Ovreas L."/>
            <person name="Rohde M."/>
            <person name="Galperin M.Y."/>
            <person name="Jogler C."/>
        </authorList>
    </citation>
    <scope>NUCLEOTIDE SEQUENCE [LARGE SCALE GENOMIC DNA]</scope>
    <source>
        <strain evidence="2 3">Pan241w</strain>
    </source>
</reference>
<protein>
    <submittedName>
        <fullName evidence="2">Uncharacterized protein</fullName>
    </submittedName>
</protein>
<feature type="transmembrane region" description="Helical" evidence="1">
    <location>
        <begin position="12"/>
        <end position="35"/>
    </location>
</feature>
<keyword evidence="3" id="KW-1185">Reference proteome</keyword>
<keyword evidence="1" id="KW-1133">Transmembrane helix</keyword>
<accession>A0A517RLU7</accession>
<dbReference type="Proteomes" id="UP000317171">
    <property type="component" value="Chromosome"/>
</dbReference>
<keyword evidence="1" id="KW-0812">Transmembrane</keyword>
<evidence type="ECO:0000313" key="2">
    <source>
        <dbReference type="EMBL" id="QDT44854.1"/>
    </source>
</evidence>
<gene>
    <name evidence="2" type="ORF">Pan241w_49700</name>
</gene>
<keyword evidence="1" id="KW-0472">Membrane</keyword>
<organism evidence="2 3">
    <name type="scientific">Gimesia alba</name>
    <dbReference type="NCBI Taxonomy" id="2527973"/>
    <lineage>
        <taxon>Bacteria</taxon>
        <taxon>Pseudomonadati</taxon>
        <taxon>Planctomycetota</taxon>
        <taxon>Planctomycetia</taxon>
        <taxon>Planctomycetales</taxon>
        <taxon>Planctomycetaceae</taxon>
        <taxon>Gimesia</taxon>
    </lineage>
</organism>
<dbReference type="EMBL" id="CP036269">
    <property type="protein sequence ID" value="QDT44854.1"/>
    <property type="molecule type" value="Genomic_DNA"/>
</dbReference>
<proteinExistence type="predicted"/>
<dbReference type="AlphaFoldDB" id="A0A517RLU7"/>
<evidence type="ECO:0000313" key="3">
    <source>
        <dbReference type="Proteomes" id="UP000317171"/>
    </source>
</evidence>
<dbReference type="KEGG" id="gaz:Pan241w_49700"/>
<feature type="transmembrane region" description="Helical" evidence="1">
    <location>
        <begin position="47"/>
        <end position="66"/>
    </location>
</feature>
<sequence>MNDNKPPIVSTVNDWSLILFLPTLFVFTLVTIGFWNEWEPLIPVDYQTLSMIPFGILYFCFTYCLIKIEINWKSKHKTEAQNDLSM</sequence>
<name>A0A517RLU7_9PLAN</name>
<evidence type="ECO:0000256" key="1">
    <source>
        <dbReference type="SAM" id="Phobius"/>
    </source>
</evidence>